<protein>
    <submittedName>
        <fullName evidence="1">Uncharacterized protein</fullName>
    </submittedName>
</protein>
<dbReference type="Proteomes" id="UP001249851">
    <property type="component" value="Unassembled WGS sequence"/>
</dbReference>
<proteinExistence type="predicted"/>
<organism evidence="1 2">
    <name type="scientific">Acropora cervicornis</name>
    <name type="common">Staghorn coral</name>
    <dbReference type="NCBI Taxonomy" id="6130"/>
    <lineage>
        <taxon>Eukaryota</taxon>
        <taxon>Metazoa</taxon>
        <taxon>Cnidaria</taxon>
        <taxon>Anthozoa</taxon>
        <taxon>Hexacorallia</taxon>
        <taxon>Scleractinia</taxon>
        <taxon>Astrocoeniina</taxon>
        <taxon>Acroporidae</taxon>
        <taxon>Acropora</taxon>
    </lineage>
</organism>
<name>A0AAD9PZY6_ACRCE</name>
<accession>A0AAD9PZY6</accession>
<reference evidence="1" key="2">
    <citation type="journal article" date="2023" name="Science">
        <title>Genomic signatures of disease resistance in endangered staghorn corals.</title>
        <authorList>
            <person name="Vollmer S.V."/>
            <person name="Selwyn J.D."/>
            <person name="Despard B.A."/>
            <person name="Roesel C.L."/>
        </authorList>
    </citation>
    <scope>NUCLEOTIDE SEQUENCE</scope>
    <source>
        <strain evidence="1">K2</strain>
    </source>
</reference>
<dbReference type="AlphaFoldDB" id="A0AAD9PZY6"/>
<evidence type="ECO:0000313" key="2">
    <source>
        <dbReference type="Proteomes" id="UP001249851"/>
    </source>
</evidence>
<gene>
    <name evidence="1" type="ORF">P5673_027202</name>
</gene>
<sequence>MDVNVKYRVGVGGNIAGVDWRINEDYLSEKIGKNCDKDTGIETKADDYKKKNLIEDCSRSWKKLTFSALVGKRFFRYAVCAFSRLLAFDRTFKANLEKNLVCSFRVSHAMPFSPKALRPSAISMASNLALQWKTI</sequence>
<comment type="caution">
    <text evidence="1">The sequence shown here is derived from an EMBL/GenBank/DDBJ whole genome shotgun (WGS) entry which is preliminary data.</text>
</comment>
<evidence type="ECO:0000313" key="1">
    <source>
        <dbReference type="EMBL" id="KAK2551785.1"/>
    </source>
</evidence>
<keyword evidence="2" id="KW-1185">Reference proteome</keyword>
<reference evidence="1" key="1">
    <citation type="journal article" date="2023" name="G3 (Bethesda)">
        <title>Whole genome assembly and annotation of the endangered Caribbean coral Acropora cervicornis.</title>
        <authorList>
            <person name="Selwyn J.D."/>
            <person name="Vollmer S.V."/>
        </authorList>
    </citation>
    <scope>NUCLEOTIDE SEQUENCE</scope>
    <source>
        <strain evidence="1">K2</strain>
    </source>
</reference>
<dbReference type="EMBL" id="JARQWQ010000093">
    <property type="protein sequence ID" value="KAK2551785.1"/>
    <property type="molecule type" value="Genomic_DNA"/>
</dbReference>